<dbReference type="AlphaFoldDB" id="A0A2A2JT74"/>
<evidence type="ECO:0000313" key="2">
    <source>
        <dbReference type="Proteomes" id="UP000218231"/>
    </source>
</evidence>
<protein>
    <submittedName>
        <fullName evidence="1">Uncharacterized protein</fullName>
    </submittedName>
</protein>
<gene>
    <name evidence="1" type="ORF">WR25_00860</name>
</gene>
<reference evidence="1 2" key="1">
    <citation type="journal article" date="2017" name="Curr. Biol.">
        <title>Genome architecture and evolution of a unichromosomal asexual nematode.</title>
        <authorList>
            <person name="Fradin H."/>
            <person name="Zegar C."/>
            <person name="Gutwein M."/>
            <person name="Lucas J."/>
            <person name="Kovtun M."/>
            <person name="Corcoran D."/>
            <person name="Baugh L.R."/>
            <person name="Kiontke K."/>
            <person name="Gunsalus K."/>
            <person name="Fitch D.H."/>
            <person name="Piano F."/>
        </authorList>
    </citation>
    <scope>NUCLEOTIDE SEQUENCE [LARGE SCALE GENOMIC DNA]</scope>
    <source>
        <strain evidence="1">PF1309</strain>
    </source>
</reference>
<organism evidence="1 2">
    <name type="scientific">Diploscapter pachys</name>
    <dbReference type="NCBI Taxonomy" id="2018661"/>
    <lineage>
        <taxon>Eukaryota</taxon>
        <taxon>Metazoa</taxon>
        <taxon>Ecdysozoa</taxon>
        <taxon>Nematoda</taxon>
        <taxon>Chromadorea</taxon>
        <taxon>Rhabditida</taxon>
        <taxon>Rhabditina</taxon>
        <taxon>Rhabditomorpha</taxon>
        <taxon>Rhabditoidea</taxon>
        <taxon>Rhabditidae</taxon>
        <taxon>Diploscapter</taxon>
    </lineage>
</organism>
<comment type="caution">
    <text evidence="1">The sequence shown here is derived from an EMBL/GenBank/DDBJ whole genome shotgun (WGS) entry which is preliminary data.</text>
</comment>
<keyword evidence="2" id="KW-1185">Reference proteome</keyword>
<dbReference type="Proteomes" id="UP000218231">
    <property type="component" value="Unassembled WGS sequence"/>
</dbReference>
<evidence type="ECO:0000313" key="1">
    <source>
        <dbReference type="EMBL" id="PAV64857.1"/>
    </source>
</evidence>
<name>A0A2A2JT74_9BILA</name>
<accession>A0A2A2JT74</accession>
<sequence>MIGSVICLVFSFSVVILLVINHVIGELGRLQQANNRRNYRETEVELVKHDSHSIQHDREPCLRLTIGNEVADESRIDLNNIPI</sequence>
<dbReference type="EMBL" id="LIAE01010237">
    <property type="protein sequence ID" value="PAV64857.1"/>
    <property type="molecule type" value="Genomic_DNA"/>
</dbReference>
<proteinExistence type="predicted"/>